<reference evidence="1 2" key="1">
    <citation type="submission" date="2014-09" db="EMBL/GenBank/DDBJ databases">
        <title>Draft genome of Bradyrhizobium japonicum Is-34.</title>
        <authorList>
            <person name="Tsurumaru H."/>
            <person name="Yamakawa T."/>
            <person name="Hashimoto S."/>
            <person name="Okizaki K."/>
            <person name="Kanesaki Y."/>
            <person name="Yoshikawa H."/>
            <person name="Yajima S."/>
        </authorList>
    </citation>
    <scope>NUCLEOTIDE SEQUENCE [LARGE SCALE GENOMIC DNA]</scope>
    <source>
        <strain evidence="1 2">Is-34</strain>
    </source>
</reference>
<evidence type="ECO:0000313" key="2">
    <source>
        <dbReference type="Proteomes" id="UP000030377"/>
    </source>
</evidence>
<proteinExistence type="predicted"/>
<sequence length="63" mass="7216">MKLPVSSLTNMRRFYMRSSTQTAESLMGEHIMRDLFTILAGLEMEDINFQTATKRELAIACLC</sequence>
<protein>
    <submittedName>
        <fullName evidence="1">Uncharacterized protein</fullName>
    </submittedName>
</protein>
<evidence type="ECO:0000313" key="1">
    <source>
        <dbReference type="EMBL" id="KGT72740.1"/>
    </source>
</evidence>
<dbReference type="EMBL" id="JRPN01000208">
    <property type="protein sequence ID" value="KGT72740.1"/>
    <property type="molecule type" value="Genomic_DNA"/>
</dbReference>
<name>A0A0A3XEJ5_BRAJP</name>
<dbReference type="AlphaFoldDB" id="A0A0A3XEJ5"/>
<accession>A0A0A3XEJ5</accession>
<gene>
    <name evidence="1" type="ORF">MA20_48505</name>
</gene>
<dbReference type="Proteomes" id="UP000030377">
    <property type="component" value="Unassembled WGS sequence"/>
</dbReference>
<comment type="caution">
    <text evidence="1">The sequence shown here is derived from an EMBL/GenBank/DDBJ whole genome shotgun (WGS) entry which is preliminary data.</text>
</comment>
<organism evidence="1 2">
    <name type="scientific">Bradyrhizobium japonicum</name>
    <dbReference type="NCBI Taxonomy" id="375"/>
    <lineage>
        <taxon>Bacteria</taxon>
        <taxon>Pseudomonadati</taxon>
        <taxon>Pseudomonadota</taxon>
        <taxon>Alphaproteobacteria</taxon>
        <taxon>Hyphomicrobiales</taxon>
        <taxon>Nitrobacteraceae</taxon>
        <taxon>Bradyrhizobium</taxon>
    </lineage>
</organism>